<dbReference type="Proteomes" id="UP001155241">
    <property type="component" value="Unassembled WGS sequence"/>
</dbReference>
<name>A0A9X2F766_9BACT</name>
<keyword evidence="1" id="KW-0472">Membrane</keyword>
<reference evidence="2" key="1">
    <citation type="submission" date="2022-06" db="EMBL/GenBank/DDBJ databases">
        <title>Aeoliella straminimaris, a novel planctomycete from sediments.</title>
        <authorList>
            <person name="Vitorino I.R."/>
            <person name="Lage O.M."/>
        </authorList>
    </citation>
    <scope>NUCLEOTIDE SEQUENCE</scope>
    <source>
        <strain evidence="2">ICT_H6.2</strain>
    </source>
</reference>
<comment type="caution">
    <text evidence="2">The sequence shown here is derived from an EMBL/GenBank/DDBJ whole genome shotgun (WGS) entry which is preliminary data.</text>
</comment>
<evidence type="ECO:0000256" key="1">
    <source>
        <dbReference type="SAM" id="Phobius"/>
    </source>
</evidence>
<dbReference type="EMBL" id="JAMXLR010000014">
    <property type="protein sequence ID" value="MCO6042893.1"/>
    <property type="molecule type" value="Genomic_DNA"/>
</dbReference>
<sequence>MMQTLPWYGYQFFAFVGIFVLVVGGIIVTAIIDAIRLKYVKHPSRFSRVERLESFQREKLPEIARTLGMEVMETVPARVQDAVDANLGFGRASDLLARPYAKGTLSLCNLRTRRTTRMNRPDSYVETTKVEEYTCLVFTGGKETEFPSFNLTPNQHSLMIKLLNQHVWGAVQYEEDPEFHQKIVIGTLEPEDVRSLLTPDVRAVLKENADLRTSVFGRSIIVYDYGNTGKSFHFFTSRKDGGAYVDCEVISTEDWPRFYEAAESIIQCLIAARQRVS</sequence>
<dbReference type="RefSeq" id="WP_252850992.1">
    <property type="nucleotide sequence ID" value="NZ_JAMXLR010000014.1"/>
</dbReference>
<feature type="transmembrane region" description="Helical" evidence="1">
    <location>
        <begin position="12"/>
        <end position="35"/>
    </location>
</feature>
<dbReference type="AlphaFoldDB" id="A0A9X2F766"/>
<evidence type="ECO:0000313" key="3">
    <source>
        <dbReference type="Proteomes" id="UP001155241"/>
    </source>
</evidence>
<organism evidence="2 3">
    <name type="scientific">Aeoliella straminimaris</name>
    <dbReference type="NCBI Taxonomy" id="2954799"/>
    <lineage>
        <taxon>Bacteria</taxon>
        <taxon>Pseudomonadati</taxon>
        <taxon>Planctomycetota</taxon>
        <taxon>Planctomycetia</taxon>
        <taxon>Pirellulales</taxon>
        <taxon>Lacipirellulaceae</taxon>
        <taxon>Aeoliella</taxon>
    </lineage>
</organism>
<keyword evidence="1" id="KW-0812">Transmembrane</keyword>
<proteinExistence type="predicted"/>
<keyword evidence="3" id="KW-1185">Reference proteome</keyword>
<keyword evidence="1" id="KW-1133">Transmembrane helix</keyword>
<gene>
    <name evidence="2" type="ORF">NG895_03135</name>
</gene>
<evidence type="ECO:0000313" key="2">
    <source>
        <dbReference type="EMBL" id="MCO6042893.1"/>
    </source>
</evidence>
<accession>A0A9X2F766</accession>
<protein>
    <submittedName>
        <fullName evidence="2">Uncharacterized protein</fullName>
    </submittedName>
</protein>